<keyword evidence="2" id="KW-1185">Reference proteome</keyword>
<evidence type="ECO:0000313" key="1">
    <source>
        <dbReference type="EMBL" id="GBN56433.1"/>
    </source>
</evidence>
<organism evidence="1 2">
    <name type="scientific">Araneus ventricosus</name>
    <name type="common">Orbweaver spider</name>
    <name type="synonym">Epeira ventricosa</name>
    <dbReference type="NCBI Taxonomy" id="182803"/>
    <lineage>
        <taxon>Eukaryota</taxon>
        <taxon>Metazoa</taxon>
        <taxon>Ecdysozoa</taxon>
        <taxon>Arthropoda</taxon>
        <taxon>Chelicerata</taxon>
        <taxon>Arachnida</taxon>
        <taxon>Araneae</taxon>
        <taxon>Araneomorphae</taxon>
        <taxon>Entelegynae</taxon>
        <taxon>Araneoidea</taxon>
        <taxon>Araneidae</taxon>
        <taxon>Araneus</taxon>
    </lineage>
</organism>
<dbReference type="EMBL" id="BGPR01012521">
    <property type="protein sequence ID" value="GBN56433.1"/>
    <property type="molecule type" value="Genomic_DNA"/>
</dbReference>
<proteinExistence type="predicted"/>
<accession>A0A4Y2PZX8</accession>
<protein>
    <submittedName>
        <fullName evidence="1">Uncharacterized protein</fullName>
    </submittedName>
</protein>
<name>A0A4Y2PZX8_ARAVE</name>
<sequence>MPPPATAQLLRNEEVRPIFGMKVTHSHTITIPPGEARTHLLIRRLLIHLLAGSIDERLSSQLSENEVGILSVNTSRSARVQLKNG</sequence>
<reference evidence="1 2" key="1">
    <citation type="journal article" date="2019" name="Sci. Rep.">
        <title>Orb-weaving spider Araneus ventricosus genome elucidates the spidroin gene catalogue.</title>
        <authorList>
            <person name="Kono N."/>
            <person name="Nakamura H."/>
            <person name="Ohtoshi R."/>
            <person name="Moran D.A.P."/>
            <person name="Shinohara A."/>
            <person name="Yoshida Y."/>
            <person name="Fujiwara M."/>
            <person name="Mori M."/>
            <person name="Tomita M."/>
            <person name="Arakawa K."/>
        </authorList>
    </citation>
    <scope>NUCLEOTIDE SEQUENCE [LARGE SCALE GENOMIC DNA]</scope>
</reference>
<dbReference type="AlphaFoldDB" id="A0A4Y2PZX8"/>
<evidence type="ECO:0000313" key="2">
    <source>
        <dbReference type="Proteomes" id="UP000499080"/>
    </source>
</evidence>
<gene>
    <name evidence="1" type="ORF">AVEN_35291_1</name>
</gene>
<dbReference type="Proteomes" id="UP000499080">
    <property type="component" value="Unassembled WGS sequence"/>
</dbReference>
<comment type="caution">
    <text evidence="1">The sequence shown here is derived from an EMBL/GenBank/DDBJ whole genome shotgun (WGS) entry which is preliminary data.</text>
</comment>